<feature type="non-terminal residue" evidence="1">
    <location>
        <position position="23"/>
    </location>
</feature>
<proteinExistence type="predicted"/>
<reference evidence="1 2" key="2">
    <citation type="journal article" date="2017" name="Front. Plant Sci.">
        <title>Gene Classification and Mining of Molecular Markers Useful in Red Clover (Trifolium pratense) Breeding.</title>
        <authorList>
            <person name="Istvanek J."/>
            <person name="Dluhosova J."/>
            <person name="Dluhos P."/>
            <person name="Patkova L."/>
            <person name="Nedelnik J."/>
            <person name="Repkova J."/>
        </authorList>
    </citation>
    <scope>NUCLEOTIDE SEQUENCE [LARGE SCALE GENOMIC DNA]</scope>
    <source>
        <strain evidence="2">cv. Tatra</strain>
        <tissue evidence="1">Young leaves</tissue>
    </source>
</reference>
<evidence type="ECO:0000313" key="2">
    <source>
        <dbReference type="Proteomes" id="UP000236291"/>
    </source>
</evidence>
<organism evidence="1 2">
    <name type="scientific">Trifolium pratense</name>
    <name type="common">Red clover</name>
    <dbReference type="NCBI Taxonomy" id="57577"/>
    <lineage>
        <taxon>Eukaryota</taxon>
        <taxon>Viridiplantae</taxon>
        <taxon>Streptophyta</taxon>
        <taxon>Embryophyta</taxon>
        <taxon>Tracheophyta</taxon>
        <taxon>Spermatophyta</taxon>
        <taxon>Magnoliopsida</taxon>
        <taxon>eudicotyledons</taxon>
        <taxon>Gunneridae</taxon>
        <taxon>Pentapetalae</taxon>
        <taxon>rosids</taxon>
        <taxon>fabids</taxon>
        <taxon>Fabales</taxon>
        <taxon>Fabaceae</taxon>
        <taxon>Papilionoideae</taxon>
        <taxon>50 kb inversion clade</taxon>
        <taxon>NPAAA clade</taxon>
        <taxon>Hologalegina</taxon>
        <taxon>IRL clade</taxon>
        <taxon>Trifolieae</taxon>
        <taxon>Trifolium</taxon>
    </lineage>
</organism>
<dbReference type="EMBL" id="ASHM01108889">
    <property type="protein sequence ID" value="PNX69501.1"/>
    <property type="molecule type" value="Genomic_DNA"/>
</dbReference>
<protein>
    <submittedName>
        <fullName evidence="1">Uncharacterized protein</fullName>
    </submittedName>
</protein>
<name>A0A2K3KT93_TRIPR</name>
<dbReference type="Proteomes" id="UP000236291">
    <property type="component" value="Unassembled WGS sequence"/>
</dbReference>
<evidence type="ECO:0000313" key="1">
    <source>
        <dbReference type="EMBL" id="PNX69501.1"/>
    </source>
</evidence>
<sequence length="23" mass="2567">MRCRVCFVAVKLTSIVLGRKASE</sequence>
<comment type="caution">
    <text evidence="1">The sequence shown here is derived from an EMBL/GenBank/DDBJ whole genome shotgun (WGS) entry which is preliminary data.</text>
</comment>
<dbReference type="AlphaFoldDB" id="A0A2K3KT93"/>
<accession>A0A2K3KT93</accession>
<gene>
    <name evidence="1" type="ORF">L195_g056751</name>
</gene>
<reference evidence="1 2" key="1">
    <citation type="journal article" date="2014" name="Am. J. Bot.">
        <title>Genome assembly and annotation for red clover (Trifolium pratense; Fabaceae).</title>
        <authorList>
            <person name="Istvanek J."/>
            <person name="Jaros M."/>
            <person name="Krenek A."/>
            <person name="Repkova J."/>
        </authorList>
    </citation>
    <scope>NUCLEOTIDE SEQUENCE [LARGE SCALE GENOMIC DNA]</scope>
    <source>
        <strain evidence="2">cv. Tatra</strain>
        <tissue evidence="1">Young leaves</tissue>
    </source>
</reference>